<proteinExistence type="predicted"/>
<sequence length="82" mass="9311">MVLDRVSFRARSMKLLDLSILISLDRQRRILIPRPPGERLCGRAREGKDDDVVGRPFVRSLGGEICREANLRQIIGTAQQKP</sequence>
<name>A0AAV7VEA7_PLEWA</name>
<organism evidence="1 2">
    <name type="scientific">Pleurodeles waltl</name>
    <name type="common">Iberian ribbed newt</name>
    <dbReference type="NCBI Taxonomy" id="8319"/>
    <lineage>
        <taxon>Eukaryota</taxon>
        <taxon>Metazoa</taxon>
        <taxon>Chordata</taxon>
        <taxon>Craniata</taxon>
        <taxon>Vertebrata</taxon>
        <taxon>Euteleostomi</taxon>
        <taxon>Amphibia</taxon>
        <taxon>Batrachia</taxon>
        <taxon>Caudata</taxon>
        <taxon>Salamandroidea</taxon>
        <taxon>Salamandridae</taxon>
        <taxon>Pleurodelinae</taxon>
        <taxon>Pleurodeles</taxon>
    </lineage>
</organism>
<gene>
    <name evidence="1" type="ORF">NDU88_002797</name>
</gene>
<evidence type="ECO:0000313" key="2">
    <source>
        <dbReference type="Proteomes" id="UP001066276"/>
    </source>
</evidence>
<dbReference type="EMBL" id="JANPWB010000003">
    <property type="protein sequence ID" value="KAJ1198959.1"/>
    <property type="molecule type" value="Genomic_DNA"/>
</dbReference>
<evidence type="ECO:0000313" key="1">
    <source>
        <dbReference type="EMBL" id="KAJ1198959.1"/>
    </source>
</evidence>
<dbReference type="AlphaFoldDB" id="A0AAV7VEA7"/>
<keyword evidence="2" id="KW-1185">Reference proteome</keyword>
<reference evidence="1" key="1">
    <citation type="journal article" date="2022" name="bioRxiv">
        <title>Sequencing and chromosome-scale assembly of the giantPleurodeles waltlgenome.</title>
        <authorList>
            <person name="Brown T."/>
            <person name="Elewa A."/>
            <person name="Iarovenko S."/>
            <person name="Subramanian E."/>
            <person name="Araus A.J."/>
            <person name="Petzold A."/>
            <person name="Susuki M."/>
            <person name="Suzuki K.-i.T."/>
            <person name="Hayashi T."/>
            <person name="Toyoda A."/>
            <person name="Oliveira C."/>
            <person name="Osipova E."/>
            <person name="Leigh N.D."/>
            <person name="Simon A."/>
            <person name="Yun M.H."/>
        </authorList>
    </citation>
    <scope>NUCLEOTIDE SEQUENCE</scope>
    <source>
        <strain evidence="1">20211129_DDA</strain>
        <tissue evidence="1">Liver</tissue>
    </source>
</reference>
<comment type="caution">
    <text evidence="1">The sequence shown here is derived from an EMBL/GenBank/DDBJ whole genome shotgun (WGS) entry which is preliminary data.</text>
</comment>
<protein>
    <submittedName>
        <fullName evidence="1">Uncharacterized protein</fullName>
    </submittedName>
</protein>
<dbReference type="Proteomes" id="UP001066276">
    <property type="component" value="Chromosome 2_1"/>
</dbReference>
<accession>A0AAV7VEA7</accession>